<name>A0A5S9QZD9_MYCVN</name>
<evidence type="ECO:0000313" key="4">
    <source>
        <dbReference type="EMBL" id="CAA0124510.1"/>
    </source>
</evidence>
<reference evidence="4 5" key="1">
    <citation type="submission" date="2019-11" db="EMBL/GenBank/DDBJ databases">
        <authorList>
            <person name="Holert J."/>
        </authorList>
    </citation>
    <scope>NUCLEOTIDE SEQUENCE [LARGE SCALE GENOMIC DNA]</scope>
    <source>
        <strain evidence="4">BC8_1</strain>
    </source>
</reference>
<keyword evidence="2" id="KW-0732">Signal</keyword>
<sequence length="377" mass="42210">MTSSYYEAKAPIKVGYLMDIIIPDDWPQGLKTDVVAPAELAFKRAYESGLIDRPVELVIREVDGMPKGTVKAVIDAYGELVDEGCLAVIGPSIVDNAVPTKLEIEKRFHVPSVSMCASEDFLGEWTFSLPMGSHVEEPVFWARLIRKAGHKEVGVLAEQSLMGELYYKNFVRAAAREGIQITAVERLPQTFTDSSAAVKRLYDAKVPALVHCGFFFPMIMSWQTFEELQWDPPRYMPTSFQNSWINEHIWRAVQGWTGMDQWDAANTVAQAMLDDYEKEYGRRPQYCIPTQVYDIANVIAHALGDTHPLTPLATKEAIERVKMLPATCGSPGTCITFGKWMHRGWVGSGFLVANQLDPEGIKTDLTPTKLVARFDEV</sequence>
<dbReference type="InterPro" id="IPR028081">
    <property type="entry name" value="Leu-bd"/>
</dbReference>
<organism evidence="4 5">
    <name type="scientific">Mycolicibacterium vanbaalenii</name>
    <name type="common">Mycobacterium vanbaalenii</name>
    <dbReference type="NCBI Taxonomy" id="110539"/>
    <lineage>
        <taxon>Bacteria</taxon>
        <taxon>Bacillati</taxon>
        <taxon>Actinomycetota</taxon>
        <taxon>Actinomycetes</taxon>
        <taxon>Mycobacteriales</taxon>
        <taxon>Mycobacteriaceae</taxon>
        <taxon>Mycolicibacterium</taxon>
    </lineage>
</organism>
<dbReference type="InterPro" id="IPR051010">
    <property type="entry name" value="BCAA_transport"/>
</dbReference>
<keyword evidence="5" id="KW-1185">Reference proteome</keyword>
<dbReference type="EMBL" id="CACSIP010000023">
    <property type="protein sequence ID" value="CAA0124510.1"/>
    <property type="molecule type" value="Genomic_DNA"/>
</dbReference>
<dbReference type="Gene3D" id="3.40.50.2300">
    <property type="match status" value="2"/>
</dbReference>
<dbReference type="SUPFAM" id="SSF53822">
    <property type="entry name" value="Periplasmic binding protein-like I"/>
    <property type="match status" value="1"/>
</dbReference>
<dbReference type="AlphaFoldDB" id="A0A5S9QZD9"/>
<comment type="similarity">
    <text evidence="1">Belongs to the leucine-binding protein family.</text>
</comment>
<evidence type="ECO:0000313" key="5">
    <source>
        <dbReference type="Proteomes" id="UP000430146"/>
    </source>
</evidence>
<evidence type="ECO:0000256" key="2">
    <source>
        <dbReference type="ARBA" id="ARBA00022729"/>
    </source>
</evidence>
<dbReference type="PANTHER" id="PTHR30483">
    <property type="entry name" value="LEUCINE-SPECIFIC-BINDING PROTEIN"/>
    <property type="match status" value="1"/>
</dbReference>
<accession>A0A5S9QZD9</accession>
<gene>
    <name evidence="4" type="ORF">AELLOGFF_01016</name>
</gene>
<evidence type="ECO:0000256" key="1">
    <source>
        <dbReference type="ARBA" id="ARBA00010062"/>
    </source>
</evidence>
<evidence type="ECO:0000259" key="3">
    <source>
        <dbReference type="Pfam" id="PF13458"/>
    </source>
</evidence>
<dbReference type="PANTHER" id="PTHR30483:SF6">
    <property type="entry name" value="PERIPLASMIC BINDING PROTEIN OF ABC TRANSPORTER FOR NATURAL AMINO ACIDS"/>
    <property type="match status" value="1"/>
</dbReference>
<dbReference type="Proteomes" id="UP000430146">
    <property type="component" value="Unassembled WGS sequence"/>
</dbReference>
<protein>
    <recommendedName>
        <fullName evidence="3">Leucine-binding protein domain-containing protein</fullName>
    </recommendedName>
</protein>
<dbReference type="InterPro" id="IPR028082">
    <property type="entry name" value="Peripla_BP_I"/>
</dbReference>
<feature type="domain" description="Leucine-binding protein" evidence="3">
    <location>
        <begin position="31"/>
        <end position="332"/>
    </location>
</feature>
<dbReference type="Pfam" id="PF13458">
    <property type="entry name" value="Peripla_BP_6"/>
    <property type="match status" value="1"/>
</dbReference>
<proteinExistence type="inferred from homology"/>